<evidence type="ECO:0000256" key="1">
    <source>
        <dbReference type="SAM" id="MobiDB-lite"/>
    </source>
</evidence>
<accession>A0A3S2XSJ1</accession>
<dbReference type="OrthoDB" id="7997095at2"/>
<dbReference type="RefSeq" id="WP_127727138.1">
    <property type="nucleotide sequence ID" value="NZ_SACP01000001.1"/>
</dbReference>
<reference evidence="2 3" key="1">
    <citation type="submission" date="2019-01" db="EMBL/GenBank/DDBJ databases">
        <authorList>
            <person name="Chen W.-M."/>
        </authorList>
    </citation>
    <scope>NUCLEOTIDE SEQUENCE [LARGE SCALE GENOMIC DNA]</scope>
    <source>
        <strain evidence="2 3">TER-1</strain>
    </source>
</reference>
<comment type="caution">
    <text evidence="2">The sequence shown here is derived from an EMBL/GenBank/DDBJ whole genome shotgun (WGS) entry which is preliminary data.</text>
</comment>
<dbReference type="AlphaFoldDB" id="A0A3S2XSJ1"/>
<organism evidence="2 3">
    <name type="scientific">Methylobacterium oryzihabitans</name>
    <dbReference type="NCBI Taxonomy" id="2499852"/>
    <lineage>
        <taxon>Bacteria</taxon>
        <taxon>Pseudomonadati</taxon>
        <taxon>Pseudomonadota</taxon>
        <taxon>Alphaproteobacteria</taxon>
        <taxon>Hyphomicrobiales</taxon>
        <taxon>Methylobacteriaceae</taxon>
        <taxon>Methylobacterium</taxon>
    </lineage>
</organism>
<keyword evidence="3" id="KW-1185">Reference proteome</keyword>
<feature type="region of interest" description="Disordered" evidence="1">
    <location>
        <begin position="1"/>
        <end position="65"/>
    </location>
</feature>
<evidence type="ECO:0000313" key="2">
    <source>
        <dbReference type="EMBL" id="RVU21896.1"/>
    </source>
</evidence>
<name>A0A3S2XSJ1_9HYPH</name>
<proteinExistence type="predicted"/>
<sequence>MPWFSLRPRDPADPRWPLPHSPSVTVQAADAREARARAAEAYPSTPFGTPASPVPDGTASIHHDPDAIVVEEAGPPATVPGGAAR</sequence>
<dbReference type="EMBL" id="SACP01000001">
    <property type="protein sequence ID" value="RVU21896.1"/>
    <property type="molecule type" value="Genomic_DNA"/>
</dbReference>
<protein>
    <submittedName>
        <fullName evidence="2">Uncharacterized protein</fullName>
    </submittedName>
</protein>
<evidence type="ECO:0000313" key="3">
    <source>
        <dbReference type="Proteomes" id="UP000286997"/>
    </source>
</evidence>
<dbReference type="Proteomes" id="UP000286997">
    <property type="component" value="Unassembled WGS sequence"/>
</dbReference>
<gene>
    <name evidence="2" type="ORF">EOE48_02300</name>
</gene>